<dbReference type="PANTHER" id="PTHR34397:SF22">
    <property type="entry name" value="OS05G0237600 PROTEIN"/>
    <property type="match status" value="1"/>
</dbReference>
<comment type="subcellular location">
    <subcellularLocation>
        <location evidence="1">Nucleus</location>
    </subcellularLocation>
</comment>
<feature type="compositionally biased region" description="Basic and acidic residues" evidence="6">
    <location>
        <begin position="1"/>
        <end position="32"/>
    </location>
</feature>
<dbReference type="CDD" id="cd10017">
    <property type="entry name" value="B3_DNA"/>
    <property type="match status" value="1"/>
</dbReference>
<accession>A0A6P5FN90</accession>
<dbReference type="PANTHER" id="PTHR34397">
    <property type="entry name" value="OS05G0237600 PROTEIN"/>
    <property type="match status" value="1"/>
</dbReference>
<protein>
    <submittedName>
        <fullName evidence="8">B3 domain-containing protein At1g05920-like</fullName>
    </submittedName>
</protein>
<dbReference type="RefSeq" id="XP_020097776.1">
    <property type="nucleotide sequence ID" value="XM_020242187.1"/>
</dbReference>
<evidence type="ECO:0000256" key="4">
    <source>
        <dbReference type="ARBA" id="ARBA00023163"/>
    </source>
</evidence>
<name>A0A6P5FN90_ANACO</name>
<dbReference type="InterPro" id="IPR003340">
    <property type="entry name" value="B3_DNA-bd"/>
</dbReference>
<evidence type="ECO:0000256" key="5">
    <source>
        <dbReference type="ARBA" id="ARBA00023242"/>
    </source>
</evidence>
<dbReference type="GeneID" id="109716648"/>
<dbReference type="SUPFAM" id="SSF101936">
    <property type="entry name" value="DNA-binding pseudobarrel domain"/>
    <property type="match status" value="1"/>
</dbReference>
<dbReference type="GO" id="GO:0005634">
    <property type="term" value="C:nucleus"/>
    <property type="evidence" value="ECO:0007669"/>
    <property type="project" value="UniProtKB-SubCell"/>
</dbReference>
<reference evidence="8" key="2">
    <citation type="submission" date="2025-08" db="UniProtKB">
        <authorList>
            <consortium name="RefSeq"/>
        </authorList>
    </citation>
    <scope>IDENTIFICATION</scope>
    <source>
        <tissue evidence="8">Leaf</tissue>
    </source>
</reference>
<evidence type="ECO:0000256" key="1">
    <source>
        <dbReference type="ARBA" id="ARBA00004123"/>
    </source>
</evidence>
<organism evidence="7 8">
    <name type="scientific">Ananas comosus</name>
    <name type="common">Pineapple</name>
    <name type="synonym">Ananas ananas</name>
    <dbReference type="NCBI Taxonomy" id="4615"/>
    <lineage>
        <taxon>Eukaryota</taxon>
        <taxon>Viridiplantae</taxon>
        <taxon>Streptophyta</taxon>
        <taxon>Embryophyta</taxon>
        <taxon>Tracheophyta</taxon>
        <taxon>Spermatophyta</taxon>
        <taxon>Magnoliopsida</taxon>
        <taxon>Liliopsida</taxon>
        <taxon>Poales</taxon>
        <taxon>Bromeliaceae</taxon>
        <taxon>Bromelioideae</taxon>
        <taxon>Ananas</taxon>
    </lineage>
</organism>
<keyword evidence="3" id="KW-0238">DNA-binding</keyword>
<proteinExistence type="predicted"/>
<gene>
    <name evidence="8" type="primary">LOC109716648</name>
</gene>
<feature type="region of interest" description="Disordered" evidence="6">
    <location>
        <begin position="1"/>
        <end position="84"/>
    </location>
</feature>
<sequence>MAIFKETKRSRADAPDRSEPPDLENVHDHELGHSAQPPARKKPRRDPPADAVGTAAASPIITSKKRSPRPNNRPAGSGGAPKPSRCVGILSALLREGVSQPTWILQKELSGSDVSSQQSRLLLTHKQVTATTSLRDLITSDEAALVADRERGLPVRVFDRLGREHAMTFKFLDSNGDFRLIGSWGRFVKRHGLRAGDRIDIWAFRCCGGLGMALLSRKKGDEVREDGDDDKFDADELLAAEALLLLQDS</sequence>
<dbReference type="GO" id="GO:0003677">
    <property type="term" value="F:DNA binding"/>
    <property type="evidence" value="ECO:0007669"/>
    <property type="project" value="UniProtKB-KW"/>
</dbReference>
<dbReference type="Gene3D" id="2.40.330.10">
    <property type="entry name" value="DNA-binding pseudobarrel domain"/>
    <property type="match status" value="1"/>
</dbReference>
<keyword evidence="7" id="KW-1185">Reference proteome</keyword>
<dbReference type="InterPro" id="IPR015300">
    <property type="entry name" value="DNA-bd_pseudobarrel_sf"/>
</dbReference>
<evidence type="ECO:0000256" key="3">
    <source>
        <dbReference type="ARBA" id="ARBA00023125"/>
    </source>
</evidence>
<dbReference type="InterPro" id="IPR005508">
    <property type="entry name" value="At2g31720-like"/>
</dbReference>
<evidence type="ECO:0000256" key="6">
    <source>
        <dbReference type="SAM" id="MobiDB-lite"/>
    </source>
</evidence>
<dbReference type="OrthoDB" id="668702at2759"/>
<keyword evidence="5" id="KW-0539">Nucleus</keyword>
<keyword evidence="2" id="KW-0805">Transcription regulation</keyword>
<dbReference type="Pfam" id="PF03754">
    <property type="entry name" value="At2g31720-like"/>
    <property type="match status" value="1"/>
</dbReference>
<dbReference type="AlphaFoldDB" id="A0A6P5FN90"/>
<keyword evidence="4" id="KW-0804">Transcription</keyword>
<evidence type="ECO:0000256" key="2">
    <source>
        <dbReference type="ARBA" id="ARBA00023015"/>
    </source>
</evidence>
<evidence type="ECO:0000313" key="7">
    <source>
        <dbReference type="Proteomes" id="UP000515123"/>
    </source>
</evidence>
<dbReference type="Proteomes" id="UP000515123">
    <property type="component" value="Linkage group 10"/>
</dbReference>
<evidence type="ECO:0000313" key="8">
    <source>
        <dbReference type="RefSeq" id="XP_020097776.1"/>
    </source>
</evidence>
<reference evidence="7" key="1">
    <citation type="journal article" date="2015" name="Nat. Genet.">
        <title>The pineapple genome and the evolution of CAM photosynthesis.</title>
        <authorList>
            <person name="Ming R."/>
            <person name="VanBuren R."/>
            <person name="Wai C.M."/>
            <person name="Tang H."/>
            <person name="Schatz M.C."/>
            <person name="Bowers J.E."/>
            <person name="Lyons E."/>
            <person name="Wang M.L."/>
            <person name="Chen J."/>
            <person name="Biggers E."/>
            <person name="Zhang J."/>
            <person name="Huang L."/>
            <person name="Zhang L."/>
            <person name="Miao W."/>
            <person name="Zhang J."/>
            <person name="Ye Z."/>
            <person name="Miao C."/>
            <person name="Lin Z."/>
            <person name="Wang H."/>
            <person name="Zhou H."/>
            <person name="Yim W.C."/>
            <person name="Priest H.D."/>
            <person name="Zheng C."/>
            <person name="Woodhouse M."/>
            <person name="Edger P.P."/>
            <person name="Guyot R."/>
            <person name="Guo H.B."/>
            <person name="Guo H."/>
            <person name="Zheng G."/>
            <person name="Singh R."/>
            <person name="Sharma A."/>
            <person name="Min X."/>
            <person name="Zheng Y."/>
            <person name="Lee H."/>
            <person name="Gurtowski J."/>
            <person name="Sedlazeck F.J."/>
            <person name="Harkess A."/>
            <person name="McKain M.R."/>
            <person name="Liao Z."/>
            <person name="Fang J."/>
            <person name="Liu J."/>
            <person name="Zhang X."/>
            <person name="Zhang Q."/>
            <person name="Hu W."/>
            <person name="Qin Y."/>
            <person name="Wang K."/>
            <person name="Chen L.Y."/>
            <person name="Shirley N."/>
            <person name="Lin Y.R."/>
            <person name="Liu L.Y."/>
            <person name="Hernandez A.G."/>
            <person name="Wright C.L."/>
            <person name="Bulone V."/>
            <person name="Tuskan G.A."/>
            <person name="Heath K."/>
            <person name="Zee F."/>
            <person name="Moore P.H."/>
            <person name="Sunkar R."/>
            <person name="Leebens-Mack J.H."/>
            <person name="Mockler T."/>
            <person name="Bennetzen J.L."/>
            <person name="Freeling M."/>
            <person name="Sankoff D."/>
            <person name="Paterson A.H."/>
            <person name="Zhu X."/>
            <person name="Yang X."/>
            <person name="Smith J.A."/>
            <person name="Cushman J.C."/>
            <person name="Paull R.E."/>
            <person name="Yu Q."/>
        </authorList>
    </citation>
    <scope>NUCLEOTIDE SEQUENCE [LARGE SCALE GENOMIC DNA]</scope>
    <source>
        <strain evidence="7">cv. F153</strain>
    </source>
</reference>